<dbReference type="RefSeq" id="WP_223102366.1">
    <property type="nucleotide sequence ID" value="NZ_CP061913.1"/>
</dbReference>
<dbReference type="InterPro" id="IPR010869">
    <property type="entry name" value="DUF1501"/>
</dbReference>
<accession>A0ABV5MNB2</accession>
<dbReference type="Pfam" id="PF07394">
    <property type="entry name" value="DUF1501"/>
    <property type="match status" value="1"/>
</dbReference>
<keyword evidence="3" id="KW-1185">Reference proteome</keyword>
<dbReference type="PANTHER" id="PTHR43737:SF1">
    <property type="entry name" value="DUF1501 DOMAIN-CONTAINING PROTEIN"/>
    <property type="match status" value="1"/>
</dbReference>
<protein>
    <submittedName>
        <fullName evidence="2">DUF1501 domain-containing protein</fullName>
    </submittedName>
</protein>
<proteinExistence type="predicted"/>
<gene>
    <name evidence="2" type="ORF">ACFFTR_45340</name>
</gene>
<feature type="region of interest" description="Disordered" evidence="1">
    <location>
        <begin position="1"/>
        <end position="106"/>
    </location>
</feature>
<evidence type="ECO:0000313" key="2">
    <source>
        <dbReference type="EMBL" id="MFB9450351.1"/>
    </source>
</evidence>
<feature type="compositionally biased region" description="Basic and acidic residues" evidence="1">
    <location>
        <begin position="1"/>
        <end position="10"/>
    </location>
</feature>
<evidence type="ECO:0000256" key="1">
    <source>
        <dbReference type="SAM" id="MobiDB-lite"/>
    </source>
</evidence>
<sequence length="542" mass="56442">MSSLPDDRSARSRAPGSAAPGPRAAGVRSAGADPADRAGRAASSGHDGPAASSGHDGRAASSGRDGSAALSGRGGSAALSGRGGSAAFSGRDGLPAGERRPESLEELRRHGPNLCEAALRVHAEKVTDELAAERDRWSKGFTRRRLVQGAGFVGVAALGTQLVTSRVSFAAPEDNKNTLIVIFLRGGMDGLSVVAPGDDPNYKQMRPNIAVPMAAMKAVGRGFGLNPAMTSLYPLWDAGQMAAVHAVASPDASRSHFQAQDALERGAASVAVRTGWLDRVLAQMGPGTTFRAIAQGSALPRSLVGGEQAIVLNGMRDFRIDNDNMRAQTMDALKTLYTGLDHPLSTTAGSTLQAISTAQKLATTQYKPSEGVTYPGGGLADRLRDIAQLLKANVGLRIAALDVGGWDMHTNLGKVDGGDMKNSLTNMSDAIAAFCTDIGPLLENTTIVTMSEFGRRVQENGNVGVDHGHGNAMLLFGGGMNGSKVHGNWPGLAPNSLDQGDVAGANDYRDILAEMLKKRFNVSDSAAIFPNHDFKQLGVFKG</sequence>
<organism evidence="2 3">
    <name type="scientific">Dactylosporangium vinaceum</name>
    <dbReference type="NCBI Taxonomy" id="53362"/>
    <lineage>
        <taxon>Bacteria</taxon>
        <taxon>Bacillati</taxon>
        <taxon>Actinomycetota</taxon>
        <taxon>Actinomycetes</taxon>
        <taxon>Micromonosporales</taxon>
        <taxon>Micromonosporaceae</taxon>
        <taxon>Dactylosporangium</taxon>
    </lineage>
</organism>
<dbReference type="EMBL" id="JBHMCA010000078">
    <property type="protein sequence ID" value="MFB9450351.1"/>
    <property type="molecule type" value="Genomic_DNA"/>
</dbReference>
<comment type="caution">
    <text evidence="2">The sequence shown here is derived from an EMBL/GenBank/DDBJ whole genome shotgun (WGS) entry which is preliminary data.</text>
</comment>
<evidence type="ECO:0000313" key="3">
    <source>
        <dbReference type="Proteomes" id="UP001589608"/>
    </source>
</evidence>
<reference evidence="2 3" key="1">
    <citation type="submission" date="2024-09" db="EMBL/GenBank/DDBJ databases">
        <authorList>
            <person name="Sun Q."/>
            <person name="Mori K."/>
        </authorList>
    </citation>
    <scope>NUCLEOTIDE SEQUENCE [LARGE SCALE GENOMIC DNA]</scope>
    <source>
        <strain evidence="2 3">JCM 3307</strain>
    </source>
</reference>
<feature type="compositionally biased region" description="Low complexity" evidence="1">
    <location>
        <begin position="12"/>
        <end position="33"/>
    </location>
</feature>
<dbReference type="PANTHER" id="PTHR43737">
    <property type="entry name" value="BLL7424 PROTEIN"/>
    <property type="match status" value="1"/>
</dbReference>
<name>A0ABV5MNB2_9ACTN</name>
<feature type="compositionally biased region" description="Basic and acidic residues" evidence="1">
    <location>
        <begin position="97"/>
        <end position="106"/>
    </location>
</feature>
<dbReference type="Proteomes" id="UP001589608">
    <property type="component" value="Unassembled WGS sequence"/>
</dbReference>
<feature type="compositionally biased region" description="Low complexity" evidence="1">
    <location>
        <begin position="59"/>
        <end position="93"/>
    </location>
</feature>